<dbReference type="InterPro" id="IPR039421">
    <property type="entry name" value="Type_1_exporter"/>
</dbReference>
<sequence length="80" mass="9618">MLLDEPTEGLDAETEQQILMLLRQVARNRTMVMVTHRLQGLMHFDRICVMENGSLIEQGEHRELIAKRGRYWYFHQRYTL</sequence>
<name>A0A014M6R1_9GAMM</name>
<dbReference type="STRING" id="69222.BG55_21220"/>
<comment type="caution">
    <text evidence="1">The sequence shown here is derived from an EMBL/GenBank/DDBJ whole genome shotgun (WGS) entry which is preliminary data.</text>
</comment>
<evidence type="ECO:0000313" key="1">
    <source>
        <dbReference type="EMBL" id="EXU73734.1"/>
    </source>
</evidence>
<dbReference type="SUPFAM" id="SSF52540">
    <property type="entry name" value="P-loop containing nucleoside triphosphate hydrolases"/>
    <property type="match status" value="1"/>
</dbReference>
<evidence type="ECO:0000313" key="2">
    <source>
        <dbReference type="Proteomes" id="UP000019918"/>
    </source>
</evidence>
<reference evidence="1 2" key="1">
    <citation type="submission" date="2014-02" db="EMBL/GenBank/DDBJ databases">
        <title>Draft genome of Erwinia mallotivora strain BT-MARDI, a papaya dieback pathogen.</title>
        <authorList>
            <person name="Redzuan R."/>
            <person name="Abu Bakar N."/>
            <person name="Badrun R."/>
            <person name="Mohd Raih M.F."/>
            <person name="Rozano L."/>
            <person name="Mat Amin N."/>
        </authorList>
    </citation>
    <scope>NUCLEOTIDE SEQUENCE [LARGE SCALE GENOMIC DNA]</scope>
    <source>
        <strain evidence="1 2">BT-MARDI</strain>
    </source>
</reference>
<dbReference type="PANTHER" id="PTHR43394:SF1">
    <property type="entry name" value="ATP-BINDING CASSETTE SUB-FAMILY B MEMBER 10, MITOCHONDRIAL"/>
    <property type="match status" value="1"/>
</dbReference>
<dbReference type="InterPro" id="IPR027417">
    <property type="entry name" value="P-loop_NTPase"/>
</dbReference>
<protein>
    <submittedName>
        <fullName evidence="1">Uncharacterized protein</fullName>
    </submittedName>
</protein>
<keyword evidence="2" id="KW-1185">Reference proteome</keyword>
<gene>
    <name evidence="1" type="ORF">BG55_21220</name>
</gene>
<dbReference type="PANTHER" id="PTHR43394">
    <property type="entry name" value="ATP-DEPENDENT PERMEASE MDL1, MITOCHONDRIAL"/>
    <property type="match status" value="1"/>
</dbReference>
<dbReference type="Proteomes" id="UP000019918">
    <property type="component" value="Unassembled WGS sequence"/>
</dbReference>
<accession>A0A014M6R1</accession>
<proteinExistence type="predicted"/>
<dbReference type="Gene3D" id="3.40.50.300">
    <property type="entry name" value="P-loop containing nucleotide triphosphate hydrolases"/>
    <property type="match status" value="1"/>
</dbReference>
<dbReference type="PATRIC" id="fig|69222.5.peg.4332"/>
<dbReference type="GO" id="GO:0015421">
    <property type="term" value="F:ABC-type oligopeptide transporter activity"/>
    <property type="evidence" value="ECO:0007669"/>
    <property type="project" value="TreeGrafter"/>
</dbReference>
<dbReference type="EMBL" id="JFHN01000074">
    <property type="protein sequence ID" value="EXU73734.1"/>
    <property type="molecule type" value="Genomic_DNA"/>
</dbReference>
<dbReference type="AlphaFoldDB" id="A0A014M6R1"/>
<organism evidence="1 2">
    <name type="scientific">Erwinia mallotivora</name>
    <dbReference type="NCBI Taxonomy" id="69222"/>
    <lineage>
        <taxon>Bacteria</taxon>
        <taxon>Pseudomonadati</taxon>
        <taxon>Pseudomonadota</taxon>
        <taxon>Gammaproteobacteria</taxon>
        <taxon>Enterobacterales</taxon>
        <taxon>Erwiniaceae</taxon>
        <taxon>Erwinia</taxon>
    </lineage>
</organism>